<dbReference type="EMBL" id="CP006696">
    <property type="protein sequence ID" value="AIC09512.1"/>
    <property type="molecule type" value="Genomic_DNA"/>
</dbReference>
<protein>
    <recommendedName>
        <fullName evidence="5">DUF1640 domain-containing protein</fullName>
    </recommendedName>
</protein>
<keyword evidence="1" id="KW-0812">Transmembrane</keyword>
<dbReference type="HOGENOM" id="CLU_127685_1_0_6"/>
<gene>
    <name evidence="2" type="ORF">D934_03005</name>
    <name evidence="3" type="ORF">D934_12435</name>
</gene>
<keyword evidence="1" id="KW-0472">Membrane</keyword>
<dbReference type="Gene3D" id="1.20.5.340">
    <property type="match status" value="1"/>
</dbReference>
<reference evidence="2 4" key="1">
    <citation type="submission" date="2013-08" db="EMBL/GenBank/DDBJ databases">
        <authorList>
            <person name="Stouthamer R."/>
            <person name="Nunney L."/>
        </authorList>
    </citation>
    <scope>NUCLEOTIDE SEQUENCE [LARGE SCALE GENOMIC DNA]</scope>
    <source>
        <strain evidence="4">ann-1</strain>
        <strain evidence="2">Ann-1</strain>
    </source>
</reference>
<accession>A0A060H9B3</accession>
<dbReference type="RefSeq" id="WP_038274391.1">
    <property type="nucleotide sequence ID" value="NZ_CP006696.1"/>
</dbReference>
<sequence length="96" mass="11085">MIDTFSFAHRLKSAGIPAAHAEAEAKALAEVLERNLQQFVTKRDLRELETSLEAKMEQHLVQLDSKQRFDRDMRQMRWMCFIAIVGIMVLLAKSHS</sequence>
<proteinExistence type="predicted"/>
<evidence type="ECO:0000313" key="2">
    <source>
        <dbReference type="EMBL" id="AIC09512.1"/>
    </source>
</evidence>
<evidence type="ECO:0000256" key="1">
    <source>
        <dbReference type="SAM" id="Phobius"/>
    </source>
</evidence>
<keyword evidence="1" id="KW-1133">Transmembrane helix</keyword>
<dbReference type="KEGG" id="xfs:D934_03005"/>
<feature type="transmembrane region" description="Helical" evidence="1">
    <location>
        <begin position="76"/>
        <end position="92"/>
    </location>
</feature>
<dbReference type="AlphaFoldDB" id="A0A060H9B3"/>
<evidence type="ECO:0000313" key="4">
    <source>
        <dbReference type="Proteomes" id="UP000027215"/>
    </source>
</evidence>
<dbReference type="PATRIC" id="fig|155920.8.peg.2922"/>
<dbReference type="Proteomes" id="UP000027215">
    <property type="component" value="Chromosome"/>
</dbReference>
<organism evidence="2 4">
    <name type="scientific">Xylella fastidiosa subsp. sandyi Ann-1</name>
    <dbReference type="NCBI Taxonomy" id="155920"/>
    <lineage>
        <taxon>Bacteria</taxon>
        <taxon>Pseudomonadati</taxon>
        <taxon>Pseudomonadota</taxon>
        <taxon>Gammaproteobacteria</taxon>
        <taxon>Lysobacterales</taxon>
        <taxon>Lysobacteraceae</taxon>
        <taxon>Xylella</taxon>
    </lineage>
</organism>
<name>A0A060H9B3_XYLFS</name>
<dbReference type="EMBL" id="CP006696">
    <property type="protein sequence ID" value="AIC10700.1"/>
    <property type="molecule type" value="Genomic_DNA"/>
</dbReference>
<evidence type="ECO:0000313" key="3">
    <source>
        <dbReference type="EMBL" id="AIC10700.1"/>
    </source>
</evidence>
<dbReference type="KEGG" id="xfs:D934_12435"/>
<evidence type="ECO:0008006" key="5">
    <source>
        <dbReference type="Google" id="ProtNLM"/>
    </source>
</evidence>